<organism evidence="3 4">
    <name type="scientific">Mugilogobius chulae</name>
    <name type="common">yellowstripe goby</name>
    <dbReference type="NCBI Taxonomy" id="88201"/>
    <lineage>
        <taxon>Eukaryota</taxon>
        <taxon>Metazoa</taxon>
        <taxon>Chordata</taxon>
        <taxon>Craniata</taxon>
        <taxon>Vertebrata</taxon>
        <taxon>Euteleostomi</taxon>
        <taxon>Actinopterygii</taxon>
        <taxon>Neopterygii</taxon>
        <taxon>Teleostei</taxon>
        <taxon>Neoteleostei</taxon>
        <taxon>Acanthomorphata</taxon>
        <taxon>Gobiaria</taxon>
        <taxon>Gobiiformes</taxon>
        <taxon>Gobioidei</taxon>
        <taxon>Gobiidae</taxon>
        <taxon>Gobionellinae</taxon>
        <taxon>Mugilogobius</taxon>
    </lineage>
</organism>
<evidence type="ECO:0000313" key="4">
    <source>
        <dbReference type="Proteomes" id="UP001460270"/>
    </source>
</evidence>
<feature type="coiled-coil region" evidence="1">
    <location>
        <begin position="320"/>
        <end position="361"/>
    </location>
</feature>
<dbReference type="Proteomes" id="UP001460270">
    <property type="component" value="Unassembled WGS sequence"/>
</dbReference>
<keyword evidence="1" id="KW-0175">Coiled coil</keyword>
<feature type="compositionally biased region" description="Basic and acidic residues" evidence="2">
    <location>
        <begin position="273"/>
        <end position="297"/>
    </location>
</feature>
<evidence type="ECO:0000256" key="1">
    <source>
        <dbReference type="SAM" id="Coils"/>
    </source>
</evidence>
<feature type="compositionally biased region" description="Basic and acidic residues" evidence="2">
    <location>
        <begin position="253"/>
        <end position="264"/>
    </location>
</feature>
<accession>A0AAW0NC11</accession>
<protein>
    <submittedName>
        <fullName evidence="3">Uncharacterized protein</fullName>
    </submittedName>
</protein>
<reference evidence="4" key="1">
    <citation type="submission" date="2024-04" db="EMBL/GenBank/DDBJ databases">
        <title>Salinicola lusitanus LLJ914,a marine bacterium isolated from the Okinawa Trough.</title>
        <authorList>
            <person name="Li J."/>
        </authorList>
    </citation>
    <scope>NUCLEOTIDE SEQUENCE [LARGE SCALE GENOMIC DNA]</scope>
</reference>
<gene>
    <name evidence="3" type="ORF">WMY93_022497</name>
</gene>
<name>A0AAW0NC11_9GOBI</name>
<keyword evidence="4" id="KW-1185">Reference proteome</keyword>
<feature type="region of interest" description="Disordered" evidence="2">
    <location>
        <begin position="253"/>
        <end position="305"/>
    </location>
</feature>
<comment type="caution">
    <text evidence="3">The sequence shown here is derived from an EMBL/GenBank/DDBJ whole genome shotgun (WGS) entry which is preliminary data.</text>
</comment>
<feature type="coiled-coil region" evidence="1">
    <location>
        <begin position="6"/>
        <end position="213"/>
    </location>
</feature>
<evidence type="ECO:0000313" key="3">
    <source>
        <dbReference type="EMBL" id="KAK7893345.1"/>
    </source>
</evidence>
<feature type="region of interest" description="Disordered" evidence="2">
    <location>
        <begin position="224"/>
        <end position="243"/>
    </location>
</feature>
<dbReference type="AlphaFoldDB" id="A0AAW0NC11"/>
<sequence>MVQHELNQAQDEIKQLKCDLTDQQNKHQEEKFKLLNQTKHMIEAHKAERDKQNRYVQEIQSNLDCVTEDNRALLQESERLHSQLKSQDVAIECLRKQLTEAENESLQKSENWESAKQTLLKEKEEVQSKLARSESQTNLLLKKMTQIQLGMNNVKIEMSEVMKSSDELRDKLRDQTQQKVLLEDQIKHRDQLVQQLKDEIHQSEIERHLLEEQVNHRDQLVQQLKDESTSQPQRPTGPTAERRIHQSERERHLMEEQVNHRDQLVQKLRKRSISRERAPPTGERELCTQTRTEERRRTTPPAGGAEEFTRTRAVQSRGTLHLLEKKNLTQDQELGRAEEQRHQLERMCVVLEQRLEQKQRKWYRRLLCC</sequence>
<dbReference type="EMBL" id="JBBPFD010000016">
    <property type="protein sequence ID" value="KAK7893345.1"/>
    <property type="molecule type" value="Genomic_DNA"/>
</dbReference>
<proteinExistence type="predicted"/>
<evidence type="ECO:0000256" key="2">
    <source>
        <dbReference type="SAM" id="MobiDB-lite"/>
    </source>
</evidence>